<dbReference type="Pfam" id="PF00082">
    <property type="entry name" value="Peptidase_S8"/>
    <property type="match status" value="1"/>
</dbReference>
<comment type="similarity">
    <text evidence="1 5">Belongs to the peptidase S8 family.</text>
</comment>
<reference evidence="8" key="1">
    <citation type="submission" date="2016-10" db="EMBL/GenBank/DDBJ databases">
        <title>Agrobacterium Ti plasmids: Classification based on T-DNA and Vir regions organization.</title>
        <authorList>
            <person name="Nabi N."/>
            <person name="Vial L."/>
            <person name="Ben Hafsa A."/>
            <person name="Chapulliot D."/>
            <person name="Berard A."/>
            <person name="Chauveau A."/>
            <person name="Le Paslier M.-C."/>
            <person name="Harzallah Skhiri F."/>
            <person name="Brunel D."/>
            <person name="Nesme X."/>
            <person name="Chaouachi M."/>
        </authorList>
    </citation>
    <scope>NUCLEOTIDE SEQUENCE</scope>
    <source>
        <strain evidence="7">AR125</strain>
        <strain evidence="8">CFBP5499</strain>
        <plasmid evidence="7">pTi_AR125</plasmid>
        <plasmid evidence="8">pTi_CFBP5499</plasmid>
    </source>
</reference>
<dbReference type="PROSITE" id="PS51892">
    <property type="entry name" value="SUBTILASE"/>
    <property type="match status" value="1"/>
</dbReference>
<organism evidence="8">
    <name type="scientific">Agrobacterium genomosp. 6</name>
    <dbReference type="NCBI Taxonomy" id="1183411"/>
    <lineage>
        <taxon>Bacteria</taxon>
        <taxon>Pseudomonadati</taxon>
        <taxon>Pseudomonadota</taxon>
        <taxon>Alphaproteobacteria</taxon>
        <taxon>Hyphomicrobiales</taxon>
        <taxon>Rhizobiaceae</taxon>
        <taxon>Rhizobium/Agrobacterium group</taxon>
        <taxon>Agrobacterium</taxon>
        <taxon>Agrobacterium tumefaciens complex</taxon>
    </lineage>
</organism>
<keyword evidence="4 5" id="KW-0720">Serine protease</keyword>
<dbReference type="GO" id="GO:0004252">
    <property type="term" value="F:serine-type endopeptidase activity"/>
    <property type="evidence" value="ECO:0007669"/>
    <property type="project" value="UniProtKB-UniRule"/>
</dbReference>
<dbReference type="EMBL" id="KY000025">
    <property type="protein sequence ID" value="ASK40719.1"/>
    <property type="molecule type" value="Genomic_DNA"/>
</dbReference>
<dbReference type="PROSITE" id="PS00138">
    <property type="entry name" value="SUBTILASE_SER"/>
    <property type="match status" value="1"/>
</dbReference>
<dbReference type="Gene3D" id="3.40.50.200">
    <property type="entry name" value="Peptidase S8/S53 domain"/>
    <property type="match status" value="1"/>
</dbReference>
<accession>A0A2Z2PIS5</accession>
<geneLocation type="plasmid" evidence="7">
    <name>pTi_AR125</name>
</geneLocation>
<keyword evidence="3 5" id="KW-0378">Hydrolase</keyword>
<evidence type="ECO:0000256" key="3">
    <source>
        <dbReference type="ARBA" id="ARBA00022801"/>
    </source>
</evidence>
<dbReference type="GO" id="GO:0006508">
    <property type="term" value="P:proteolysis"/>
    <property type="evidence" value="ECO:0007669"/>
    <property type="project" value="UniProtKB-KW"/>
</dbReference>
<protein>
    <recommendedName>
        <fullName evidence="6">Peptidase S8/S53 domain-containing protein</fullName>
    </recommendedName>
</protein>
<feature type="active site" description="Charge relay system" evidence="5">
    <location>
        <position position="78"/>
    </location>
</feature>
<dbReference type="InterPro" id="IPR015500">
    <property type="entry name" value="Peptidase_S8_subtilisin-rel"/>
</dbReference>
<evidence type="ECO:0000256" key="4">
    <source>
        <dbReference type="ARBA" id="ARBA00022825"/>
    </source>
</evidence>
<feature type="domain" description="Peptidase S8/S53" evidence="6">
    <location>
        <begin position="38"/>
        <end position="310"/>
    </location>
</feature>
<feature type="active site" description="Charge relay system" evidence="5">
    <location>
        <position position="273"/>
    </location>
</feature>
<dbReference type="InterPro" id="IPR000209">
    <property type="entry name" value="Peptidase_S8/S53_dom"/>
</dbReference>
<dbReference type="PANTHER" id="PTHR43399:SF4">
    <property type="entry name" value="CELL WALL-ASSOCIATED PROTEASE"/>
    <property type="match status" value="1"/>
</dbReference>
<dbReference type="InterPro" id="IPR036852">
    <property type="entry name" value="Peptidase_S8/S53_dom_sf"/>
</dbReference>
<evidence type="ECO:0000313" key="8">
    <source>
        <dbReference type="EMBL" id="ASK41482.1"/>
    </source>
</evidence>
<dbReference type="InterPro" id="IPR023828">
    <property type="entry name" value="Peptidase_S8_Ser-AS"/>
</dbReference>
<dbReference type="SUPFAM" id="SSF52743">
    <property type="entry name" value="Subtilisin-like"/>
    <property type="match status" value="1"/>
</dbReference>
<evidence type="ECO:0000256" key="1">
    <source>
        <dbReference type="ARBA" id="ARBA00011073"/>
    </source>
</evidence>
<dbReference type="AlphaFoldDB" id="A0A2Z2PIS5"/>
<dbReference type="PRINTS" id="PR00723">
    <property type="entry name" value="SUBTILISIN"/>
</dbReference>
<dbReference type="PANTHER" id="PTHR43399">
    <property type="entry name" value="SUBTILISIN-RELATED"/>
    <property type="match status" value="1"/>
</dbReference>
<evidence type="ECO:0000256" key="5">
    <source>
        <dbReference type="PROSITE-ProRule" id="PRU01240"/>
    </source>
</evidence>
<evidence type="ECO:0000313" key="7">
    <source>
        <dbReference type="EMBL" id="ASK40719.1"/>
    </source>
</evidence>
<sequence>MPVRLIAPVEKAPLAAGNAPASSWGIRAIGADRTDLDGSNVVVAVLDTGIDRKQPAFAGVDIVEEDFGGSGNGDVDGHGTHCAGTIFGKDVDGVRIGIARNIKQALIGKVFKDGGGGDSLAVYRAMQWAADKGANVISMSLGYDFPGMVRELEEDGYPVALATSIALEHFKDNLRMFDSVMNVLEAGRAFGRGPIVVAASGNESERDRDPRFRISASLPSSAKGVISVAAVRENGAGFEIANFSNGRAKVCAPGQDIVSAALKNGLALMSGTSMACPHVAGLAALWWQGLVRSGALANAEKVTQRMLSATTIENMAGLDPEDVENGFTVAPS</sequence>
<dbReference type="EMBL" id="KY000029">
    <property type="protein sequence ID" value="ASK41482.1"/>
    <property type="molecule type" value="Genomic_DNA"/>
</dbReference>
<keyword evidence="2 5" id="KW-0645">Protease</keyword>
<geneLocation type="plasmid" evidence="8">
    <name>pTi_CFBP5499</name>
</geneLocation>
<feature type="active site" description="Charge relay system" evidence="5">
    <location>
        <position position="47"/>
    </location>
</feature>
<evidence type="ECO:0000259" key="6">
    <source>
        <dbReference type="Pfam" id="PF00082"/>
    </source>
</evidence>
<dbReference type="InterPro" id="IPR051048">
    <property type="entry name" value="Peptidase_S8/S53_subtilisin"/>
</dbReference>
<keyword evidence="8" id="KW-0614">Plasmid</keyword>
<name>A0A2Z2PIS5_9HYPH</name>
<proteinExistence type="inferred from homology"/>
<dbReference type="CDD" id="cd07480">
    <property type="entry name" value="Peptidases_S8_12"/>
    <property type="match status" value="1"/>
</dbReference>
<evidence type="ECO:0000256" key="2">
    <source>
        <dbReference type="ARBA" id="ARBA00022670"/>
    </source>
</evidence>